<dbReference type="Proteomes" id="UP001150603">
    <property type="component" value="Unassembled WGS sequence"/>
</dbReference>
<comment type="caution">
    <text evidence="1">The sequence shown here is derived from an EMBL/GenBank/DDBJ whole genome shotgun (WGS) entry which is preliminary data.</text>
</comment>
<accession>A0ACC1JE28</accession>
<evidence type="ECO:0000313" key="2">
    <source>
        <dbReference type="Proteomes" id="UP001150603"/>
    </source>
</evidence>
<protein>
    <submittedName>
        <fullName evidence="1">Uncharacterized protein</fullName>
    </submittedName>
</protein>
<name>A0ACC1JE28_9FUNG</name>
<evidence type="ECO:0000313" key="1">
    <source>
        <dbReference type="EMBL" id="KAJ1948662.1"/>
    </source>
</evidence>
<keyword evidence="2" id="KW-1185">Reference proteome</keyword>
<reference evidence="1" key="1">
    <citation type="submission" date="2022-07" db="EMBL/GenBank/DDBJ databases">
        <title>Phylogenomic reconstructions and comparative analyses of Kickxellomycotina fungi.</title>
        <authorList>
            <person name="Reynolds N.K."/>
            <person name="Stajich J.E."/>
            <person name="Barry K."/>
            <person name="Grigoriev I.V."/>
            <person name="Crous P."/>
            <person name="Smith M.E."/>
        </authorList>
    </citation>
    <scope>NUCLEOTIDE SEQUENCE</scope>
    <source>
        <strain evidence="1">NRRL 5244</strain>
    </source>
</reference>
<organism evidence="1 2">
    <name type="scientific">Linderina macrospora</name>
    <dbReference type="NCBI Taxonomy" id="4868"/>
    <lineage>
        <taxon>Eukaryota</taxon>
        <taxon>Fungi</taxon>
        <taxon>Fungi incertae sedis</taxon>
        <taxon>Zoopagomycota</taxon>
        <taxon>Kickxellomycotina</taxon>
        <taxon>Kickxellomycetes</taxon>
        <taxon>Kickxellales</taxon>
        <taxon>Kickxellaceae</taxon>
        <taxon>Linderina</taxon>
    </lineage>
</organism>
<dbReference type="EMBL" id="JANBPW010000665">
    <property type="protein sequence ID" value="KAJ1948662.1"/>
    <property type="molecule type" value="Genomic_DNA"/>
</dbReference>
<proteinExistence type="predicted"/>
<gene>
    <name evidence="1" type="ORF">FBU59_001490</name>
</gene>
<sequence>MEFNRISSIPFSGLSRQEILHGAANRLMYSHFYTVYYIAMLLLGLTSMVTAFVEKCPSLFFIIIESVLCVCMILEIITRGIAMGRSFLKSWWNYFDIVLVLFCSITLILLSRGCSASSNSEELFNTILLVIRNAAQIFRLFATLRKNRRQLDAREMNIDFNSNRGSDFLDVIGDIDGIVDTTDGYRVPGVPRPAGSSEEFRLSIDSLEDVFELGTPGNHQGLENLRRSTSRSSATSVSNIDKLTGRKKGSGAV</sequence>